<sequence>MDTTSTVEKGNAFRDLVVSMLEAAGFASESEIRKNFKKVDAIWRRDDIDRPRLYGIETKDYKATLTKGECINFAYEYGALVDDGTLDSAWLVSKGEISPDGRAAVDAKRGLKAFTYAEFQRRLLGLVNYLRDVLGRYDNSRVADWYVHLHTDEDVPLEEVVRNWLAAEDLPPMAIIAGYGKGKSTFAMNTAASLAAAALKDADQRAPILIPLGDIMDEQSLEGLLGKAFTTTSGVLNYNFALFEKLNQAGRFVILFDGFDEMKHGMTLQKFETMIRELLRLDRGRAKILILGRDTAFHDQHEFRAIIEGRQVTSAGFEVATMDRRQFTPVTIRDFKIDEARNFVRGFFPSLMTESSKGGSPAPSSGWIEKRIEELVGGEFDTLLVRPVHARMLCQIATDPNVVLGSISKYGLFDRFVHFLLDREVSKRGRDPRFGIDSRRKFNAQVALWLWRQSGASTVTLNHIPFQLCQIAVRGINHDYDELSLRRELAQGCLVDKGATTVFFNHRSLQEFLVANAIVDMSLAPGFQTKTLFDCLRLLNQEIGNFLVGGAGESKIIEGAILNWFPAFREMYHPQLSVVAIRTIVAFLAARPDLQNEISAQGEPWFNLMLFFVRNNDVTYHARTTAAMSFVSELVKAAGGAPPLHQAATYTLFASTMRYASVPRNIAAWLTPTMIEDALSKIQGKGKYTLAYFQRDSDFLFWLFLKSARITKVDGEVAVEIDVERLRESAASLSPVDLVEELKDGSEQSVVSVTAQTLYRAWDISPKRLDKIRPFFNDASLFARMKPLETSIRPALKTEESEPILEPRPPRPTLSLKKPAG</sequence>
<evidence type="ECO:0000256" key="1">
    <source>
        <dbReference type="SAM" id="MobiDB-lite"/>
    </source>
</evidence>
<protein>
    <recommendedName>
        <fullName evidence="2">NACHT domain-containing protein</fullName>
    </recommendedName>
</protein>
<dbReference type="Proteomes" id="UP000027180">
    <property type="component" value="Plasmid pRetIE4771b"/>
</dbReference>
<evidence type="ECO:0000259" key="2">
    <source>
        <dbReference type="Pfam" id="PF05729"/>
    </source>
</evidence>
<dbReference type="RefSeq" id="WP_040140257.1">
    <property type="nucleotide sequence ID" value="NZ_CP006988.1"/>
</dbReference>
<dbReference type="InterPro" id="IPR027417">
    <property type="entry name" value="P-loop_NTPase"/>
</dbReference>
<dbReference type="InterPro" id="IPR007111">
    <property type="entry name" value="NACHT_NTPase"/>
</dbReference>
<dbReference type="AlphaFoldDB" id="A0A060IDG1"/>
<dbReference type="Gene3D" id="3.40.50.300">
    <property type="entry name" value="P-loop containing nucleotide triphosphate hydrolases"/>
    <property type="match status" value="1"/>
</dbReference>
<accession>A0A060IDG1</accession>
<evidence type="ECO:0000313" key="3">
    <source>
        <dbReference type="EMBL" id="AIC29751.1"/>
    </source>
</evidence>
<feature type="domain" description="NACHT" evidence="2">
    <location>
        <begin position="179"/>
        <end position="299"/>
    </location>
</feature>
<evidence type="ECO:0000313" key="4">
    <source>
        <dbReference type="Proteomes" id="UP000027180"/>
    </source>
</evidence>
<gene>
    <name evidence="3" type="ORF">IE4771_PB00016</name>
</gene>
<proteinExistence type="predicted"/>
<keyword evidence="3" id="KW-0614">Plasmid</keyword>
<dbReference type="Pfam" id="PF05729">
    <property type="entry name" value="NACHT"/>
    <property type="match status" value="1"/>
</dbReference>
<organism evidence="3 4">
    <name type="scientific">Rhizobium etli bv. mimosae str. IE4771</name>
    <dbReference type="NCBI Taxonomy" id="1432050"/>
    <lineage>
        <taxon>Bacteria</taxon>
        <taxon>Pseudomonadati</taxon>
        <taxon>Pseudomonadota</taxon>
        <taxon>Alphaproteobacteria</taxon>
        <taxon>Hyphomicrobiales</taxon>
        <taxon>Rhizobiaceae</taxon>
        <taxon>Rhizobium/Agrobacterium group</taxon>
        <taxon>Rhizobium</taxon>
    </lineage>
</organism>
<dbReference type="KEGG" id="rei:IE4771_PB00016"/>
<dbReference type="EMBL" id="CP006988">
    <property type="protein sequence ID" value="AIC29751.1"/>
    <property type="molecule type" value="Genomic_DNA"/>
</dbReference>
<name>A0A060IDG1_RHIET</name>
<feature type="region of interest" description="Disordered" evidence="1">
    <location>
        <begin position="793"/>
        <end position="821"/>
    </location>
</feature>
<dbReference type="HOGENOM" id="CLU_344479_0_0_5"/>
<reference evidence="3 4" key="1">
    <citation type="submission" date="2013-12" db="EMBL/GenBank/DDBJ databases">
        <title>Complete genome sequence of Rhizobium etli bv. mimosae IE4771.</title>
        <authorList>
            <person name="Bustos P."/>
            <person name="Santamaria R.I."/>
            <person name="Lozano L."/>
            <person name="Ormeno-Orrillo E."/>
            <person name="Rogel M.A."/>
            <person name="Romero D."/>
            <person name="Cevallos M.A."/>
            <person name="Martinez-Romero E."/>
            <person name="Gonzalez V."/>
        </authorList>
    </citation>
    <scope>NUCLEOTIDE SEQUENCE [LARGE SCALE GENOMIC DNA]</scope>
    <source>
        <strain evidence="3 4">IE4771</strain>
        <plasmid evidence="4">Plasmid pRetIE4771b</plasmid>
    </source>
</reference>
<geneLocation type="plasmid" evidence="3 4">
    <name>pRetIE4771b</name>
</geneLocation>